<reference evidence="2 3" key="1">
    <citation type="submission" date="2018-10" db="EMBL/GenBank/DDBJ databases">
        <title>Genomic Encyclopedia of Type Strains, Phase IV (KMG-IV): sequencing the most valuable type-strain genomes for metagenomic binning, comparative biology and taxonomic classification.</title>
        <authorList>
            <person name="Goeker M."/>
        </authorList>
    </citation>
    <scope>NUCLEOTIDE SEQUENCE [LARGE SCALE GENOMIC DNA]</scope>
    <source>
        <strain evidence="2 3">DSM 22008</strain>
    </source>
</reference>
<feature type="domain" description="Histidine kinase" evidence="1">
    <location>
        <begin position="176"/>
        <end position="376"/>
    </location>
</feature>
<accession>A0A420WD00</accession>
<keyword evidence="3" id="KW-1185">Reference proteome</keyword>
<sequence length="378" mass="42677">MKADLLPWEDVRIEALRASHILDTPPDPRFDAITEYISEFCKAPVVLVSLVDKNRQWFKSNHGLEICETPRDQSICAHAILQSEIFIVPDTWEDERTRDNPLCTNEYMEGKPFRFYAGMPLFDEKNNPLGSLCILDYKPREFSPIEQKLLKVMASQVVTLIELNRHIYNQQILHDEMDHRVKNSLQSVISLIRLYASKADTDRNLSPMGREAFRAIKRRVESIALLHEELYQTDEIESVKLDTFLKKVNRLLEQSSPKQITHNMECTQMTVPSHQATAIGVIISEFSANSIKHAFPEGREGEISFSIKRDSEGQLIVNCRDNGIGGTSDDREDGGNSVEGLGLKLMEASASQIGGIMEKGPVEGGYGLDLTVPIIPHI</sequence>
<dbReference type="Proteomes" id="UP000282211">
    <property type="component" value="Unassembled WGS sequence"/>
</dbReference>
<evidence type="ECO:0000313" key="2">
    <source>
        <dbReference type="EMBL" id="RKQ68899.1"/>
    </source>
</evidence>
<dbReference type="GO" id="GO:0016301">
    <property type="term" value="F:kinase activity"/>
    <property type="evidence" value="ECO:0007669"/>
    <property type="project" value="UniProtKB-KW"/>
</dbReference>
<dbReference type="Gene3D" id="3.30.450.40">
    <property type="match status" value="1"/>
</dbReference>
<dbReference type="Pfam" id="PF02518">
    <property type="entry name" value="HATPase_c"/>
    <property type="match status" value="1"/>
</dbReference>
<comment type="caution">
    <text evidence="2">The sequence shown here is derived from an EMBL/GenBank/DDBJ whole genome shotgun (WGS) entry which is preliminary data.</text>
</comment>
<dbReference type="Pfam" id="PF01590">
    <property type="entry name" value="GAF"/>
    <property type="match status" value="1"/>
</dbReference>
<dbReference type="InterPro" id="IPR005467">
    <property type="entry name" value="His_kinase_dom"/>
</dbReference>
<dbReference type="InterPro" id="IPR003018">
    <property type="entry name" value="GAF"/>
</dbReference>
<name>A0A420WD00_9PROT</name>
<dbReference type="Pfam" id="PF07568">
    <property type="entry name" value="HisKA_2"/>
    <property type="match status" value="1"/>
</dbReference>
<dbReference type="EMBL" id="RBII01000002">
    <property type="protein sequence ID" value="RKQ68899.1"/>
    <property type="molecule type" value="Genomic_DNA"/>
</dbReference>
<dbReference type="PROSITE" id="PS50109">
    <property type="entry name" value="HIS_KIN"/>
    <property type="match status" value="1"/>
</dbReference>
<evidence type="ECO:0000259" key="1">
    <source>
        <dbReference type="PROSITE" id="PS50109"/>
    </source>
</evidence>
<protein>
    <submittedName>
        <fullName evidence="2">Two-component sensor histidine kinase</fullName>
    </submittedName>
</protein>
<dbReference type="InParanoid" id="A0A420WD00"/>
<dbReference type="RefSeq" id="WP_121100688.1">
    <property type="nucleotide sequence ID" value="NZ_RBII01000002.1"/>
</dbReference>
<organism evidence="2 3">
    <name type="scientific">Litorimonas taeanensis</name>
    <dbReference type="NCBI Taxonomy" id="568099"/>
    <lineage>
        <taxon>Bacteria</taxon>
        <taxon>Pseudomonadati</taxon>
        <taxon>Pseudomonadota</taxon>
        <taxon>Alphaproteobacteria</taxon>
        <taxon>Maricaulales</taxon>
        <taxon>Robiginitomaculaceae</taxon>
    </lineage>
</organism>
<dbReference type="SMART" id="SM00065">
    <property type="entry name" value="GAF"/>
    <property type="match status" value="1"/>
</dbReference>
<dbReference type="InterPro" id="IPR011495">
    <property type="entry name" value="Sig_transdc_His_kin_sub2_dim/P"/>
</dbReference>
<dbReference type="InterPro" id="IPR003594">
    <property type="entry name" value="HATPase_dom"/>
</dbReference>
<dbReference type="PANTHER" id="PTHR43102">
    <property type="entry name" value="SLR1143 PROTEIN"/>
    <property type="match status" value="1"/>
</dbReference>
<proteinExistence type="predicted"/>
<dbReference type="InterPro" id="IPR029016">
    <property type="entry name" value="GAF-like_dom_sf"/>
</dbReference>
<dbReference type="InterPro" id="IPR036890">
    <property type="entry name" value="HATPase_C_sf"/>
</dbReference>
<gene>
    <name evidence="2" type="ORF">DES40_1674</name>
</gene>
<dbReference type="Gene3D" id="3.30.565.10">
    <property type="entry name" value="Histidine kinase-like ATPase, C-terminal domain"/>
    <property type="match status" value="1"/>
</dbReference>
<dbReference type="PANTHER" id="PTHR43102:SF2">
    <property type="entry name" value="GAF DOMAIN-CONTAINING PROTEIN"/>
    <property type="match status" value="1"/>
</dbReference>
<dbReference type="SUPFAM" id="SSF55781">
    <property type="entry name" value="GAF domain-like"/>
    <property type="match status" value="1"/>
</dbReference>
<dbReference type="AlphaFoldDB" id="A0A420WD00"/>
<keyword evidence="2" id="KW-0418">Kinase</keyword>
<dbReference type="SUPFAM" id="SSF55874">
    <property type="entry name" value="ATPase domain of HSP90 chaperone/DNA topoisomerase II/histidine kinase"/>
    <property type="match status" value="1"/>
</dbReference>
<keyword evidence="2" id="KW-0808">Transferase</keyword>
<evidence type="ECO:0000313" key="3">
    <source>
        <dbReference type="Proteomes" id="UP000282211"/>
    </source>
</evidence>
<dbReference type="OrthoDB" id="9816309at2"/>